<protein>
    <submittedName>
        <fullName evidence="3">Membrane protein, putative</fullName>
    </submittedName>
</protein>
<feature type="transmembrane region" description="Helical" evidence="1">
    <location>
        <begin position="133"/>
        <end position="156"/>
    </location>
</feature>
<dbReference type="RefSeq" id="WP_076622737.1">
    <property type="nucleotide sequence ID" value="NZ_BMEW01000011.1"/>
</dbReference>
<feature type="signal peptide" evidence="2">
    <location>
        <begin position="1"/>
        <end position="21"/>
    </location>
</feature>
<accession>A0A1U7D2H6</accession>
<keyword evidence="4" id="KW-1185">Reference proteome</keyword>
<evidence type="ECO:0000256" key="1">
    <source>
        <dbReference type="SAM" id="Phobius"/>
    </source>
</evidence>
<dbReference type="EMBL" id="CP014796">
    <property type="protein sequence ID" value="APX22349.1"/>
    <property type="molecule type" value="Genomic_DNA"/>
</dbReference>
<keyword evidence="1" id="KW-0472">Membrane</keyword>
<sequence precursor="true">MNRALAPLVLLLSLAFALSPAASGGFPGFSPTQFPIVQSRWPVQPVGWAFSIWGPIFLGLIASAGWGLWRRRTDPQWQAMRLPLTVSLAIGTLWIAVANVEPLIATVMIIFMAAAATEALLRAPREIAAWGPVGLYAGWVSAAAGVAMGAVLSGYGVLSPQIAALAILVVLSLVGVAVIWVCPAAPSYLFSLCWAYMGVIVAGLEPLNAAVVGLSGVAILKLTALSLVRRPA</sequence>
<evidence type="ECO:0000256" key="2">
    <source>
        <dbReference type="SAM" id="SignalP"/>
    </source>
</evidence>
<gene>
    <name evidence="3" type="ORF">Ga0080559_TMP1553</name>
</gene>
<feature type="transmembrane region" description="Helical" evidence="1">
    <location>
        <begin position="162"/>
        <end position="181"/>
    </location>
</feature>
<dbReference type="STRING" id="1229727.Ga0080559_TMP1553"/>
<keyword evidence="1" id="KW-0812">Transmembrane</keyword>
<keyword evidence="2" id="KW-0732">Signal</keyword>
<dbReference type="AlphaFoldDB" id="A0A1U7D2H6"/>
<feature type="transmembrane region" description="Helical" evidence="1">
    <location>
        <begin position="47"/>
        <end position="69"/>
    </location>
</feature>
<keyword evidence="1" id="KW-1133">Transmembrane helix</keyword>
<organism evidence="3 4">
    <name type="scientific">Salipiger profundus</name>
    <dbReference type="NCBI Taxonomy" id="1229727"/>
    <lineage>
        <taxon>Bacteria</taxon>
        <taxon>Pseudomonadati</taxon>
        <taxon>Pseudomonadota</taxon>
        <taxon>Alphaproteobacteria</taxon>
        <taxon>Rhodobacterales</taxon>
        <taxon>Roseobacteraceae</taxon>
        <taxon>Salipiger</taxon>
    </lineage>
</organism>
<proteinExistence type="predicted"/>
<evidence type="ECO:0000313" key="3">
    <source>
        <dbReference type="EMBL" id="APX22349.1"/>
    </source>
</evidence>
<reference evidence="3 4" key="1">
    <citation type="submission" date="2016-03" db="EMBL/GenBank/DDBJ databases">
        <title>Deep-sea bacteria in the southern Pacific.</title>
        <authorList>
            <person name="Tang K."/>
        </authorList>
    </citation>
    <scope>NUCLEOTIDE SEQUENCE [LARGE SCALE GENOMIC DNA]</scope>
    <source>
        <strain evidence="3 4">JLT2016</strain>
    </source>
</reference>
<name>A0A1U7D2H6_9RHOB</name>
<evidence type="ECO:0000313" key="4">
    <source>
        <dbReference type="Proteomes" id="UP000186559"/>
    </source>
</evidence>
<feature type="chain" id="PRO_5012527339" evidence="2">
    <location>
        <begin position="22"/>
        <end position="232"/>
    </location>
</feature>
<dbReference type="Proteomes" id="UP000186559">
    <property type="component" value="Chromosome"/>
</dbReference>
<dbReference type="KEGG" id="tpro:Ga0080559_TMP1553"/>